<dbReference type="AlphaFoldDB" id="A0A4U6R6T8"/>
<gene>
    <name evidence="2" type="ORF">FDP08_07920</name>
</gene>
<evidence type="ECO:0000313" key="3">
    <source>
        <dbReference type="Proteomes" id="UP000308488"/>
    </source>
</evidence>
<dbReference type="PANTHER" id="PTHR11261">
    <property type="entry name" value="INTERPHOTORECEPTOR RETINOID-BINDING PROTEIN"/>
    <property type="match status" value="1"/>
</dbReference>
<dbReference type="CDD" id="cd07563">
    <property type="entry name" value="Peptidase_S41_IRBP"/>
    <property type="match status" value="1"/>
</dbReference>
<dbReference type="SMART" id="SM00245">
    <property type="entry name" value="TSPc"/>
    <property type="match status" value="1"/>
</dbReference>
<keyword evidence="3" id="KW-1185">Reference proteome</keyword>
<reference evidence="2 3" key="1">
    <citation type="submission" date="2019-05" db="EMBL/GenBank/DDBJ databases">
        <title>Marinobacter panjinensis sp. nov., a moderately halophilic bacterium isolated from sea tidal flat environment.</title>
        <authorList>
            <person name="Yang W."/>
            <person name="An M."/>
            <person name="He W."/>
            <person name="Luo X."/>
            <person name="Zhu L."/>
            <person name="Chen G."/>
            <person name="Zhang Y."/>
            <person name="Wang Y."/>
        </authorList>
    </citation>
    <scope>NUCLEOTIDE SEQUENCE [LARGE SCALE GENOMIC DNA]</scope>
    <source>
        <strain evidence="2 3">PJ-16</strain>
    </source>
</reference>
<proteinExistence type="predicted"/>
<sequence>MDLESSMKTAQRRGSSLSSPDFARLQGVWRSQGYGNVLLIEEDWYTLFEETSISCLKIDEGSIEELGHYYEDLAVSPSGQAFSAHRVTGVARISFRRLKGLPASVTESHRHEAKDPQYNFDVFWRTFHEQYALFELKGVAWDRAHHDYLPQINANTSQETLFAIMAAMLRPLKDGHIRLHSPWGHYRAGAQPALFSRLTRELEDANDDRELTSYLGDLKESARDVIHEDYLASAVSHGGNRLVEWGCLNDLIGYLNIRAMAGQSGKSGKPAADLSAVDSVMKRVLADVGELPNLVVDLRNNGGGYDGVALRFSAYLMDRKRLAFTKSARRGNGFTGKQSVHITPVNETYQGNLFVLTSELTASAAEIFVLSLLQHPRLTLIGEPTHGILSDTLERHLPNGWHLTLSNEIYRAYDGEIYEDVGIPPHIRLKYLGRKGREEGKDPMLERVVKLVGGRTKQNTRA</sequence>
<organism evidence="2 3">
    <name type="scientific">Marinobacter panjinensis</name>
    <dbReference type="NCBI Taxonomy" id="2576384"/>
    <lineage>
        <taxon>Bacteria</taxon>
        <taxon>Pseudomonadati</taxon>
        <taxon>Pseudomonadota</taxon>
        <taxon>Gammaproteobacteria</taxon>
        <taxon>Pseudomonadales</taxon>
        <taxon>Marinobacteraceae</taxon>
        <taxon>Marinobacter</taxon>
    </lineage>
</organism>
<name>A0A4U6R6T8_9GAMM</name>
<dbReference type="EMBL" id="SZYH01000001">
    <property type="protein sequence ID" value="TKV68026.1"/>
    <property type="molecule type" value="Genomic_DNA"/>
</dbReference>
<dbReference type="InterPro" id="IPR028204">
    <property type="entry name" value="Tricorn_C1"/>
</dbReference>
<comment type="caution">
    <text evidence="2">The sequence shown here is derived from an EMBL/GenBank/DDBJ whole genome shotgun (WGS) entry which is preliminary data.</text>
</comment>
<evidence type="ECO:0000259" key="1">
    <source>
        <dbReference type="SMART" id="SM00245"/>
    </source>
</evidence>
<dbReference type="InterPro" id="IPR005151">
    <property type="entry name" value="Tail-specific_protease"/>
</dbReference>
<dbReference type="PANTHER" id="PTHR11261:SF3">
    <property type="entry name" value="RETINOL-BINDING PROTEIN 3"/>
    <property type="match status" value="1"/>
</dbReference>
<dbReference type="Gene3D" id="3.30.750.44">
    <property type="match status" value="1"/>
</dbReference>
<evidence type="ECO:0000313" key="2">
    <source>
        <dbReference type="EMBL" id="TKV68026.1"/>
    </source>
</evidence>
<dbReference type="Proteomes" id="UP000308488">
    <property type="component" value="Unassembled WGS sequence"/>
</dbReference>
<dbReference type="InterPro" id="IPR029045">
    <property type="entry name" value="ClpP/crotonase-like_dom_sf"/>
</dbReference>
<protein>
    <submittedName>
        <fullName evidence="2">S41 family peptidase</fullName>
    </submittedName>
</protein>
<dbReference type="SUPFAM" id="SSF52096">
    <property type="entry name" value="ClpP/crotonase"/>
    <property type="match status" value="1"/>
</dbReference>
<accession>A0A4U6R6T8</accession>
<dbReference type="OrthoDB" id="9758793at2"/>
<dbReference type="GO" id="GO:0006508">
    <property type="term" value="P:proteolysis"/>
    <property type="evidence" value="ECO:0007669"/>
    <property type="project" value="InterPro"/>
</dbReference>
<dbReference type="Gene3D" id="3.90.226.10">
    <property type="entry name" value="2-enoyl-CoA Hydratase, Chain A, domain 1"/>
    <property type="match status" value="1"/>
</dbReference>
<dbReference type="GO" id="GO:0008236">
    <property type="term" value="F:serine-type peptidase activity"/>
    <property type="evidence" value="ECO:0007669"/>
    <property type="project" value="InterPro"/>
</dbReference>
<feature type="domain" description="Tail specific protease" evidence="1">
    <location>
        <begin position="208"/>
        <end position="430"/>
    </location>
</feature>
<dbReference type="Pfam" id="PF14684">
    <property type="entry name" value="Tricorn_C1"/>
    <property type="match status" value="1"/>
</dbReference>
<dbReference type="Pfam" id="PF03572">
    <property type="entry name" value="Peptidase_S41"/>
    <property type="match status" value="1"/>
</dbReference>